<dbReference type="EMBL" id="MSLT01000013">
    <property type="protein sequence ID" value="OUD13548.1"/>
    <property type="molecule type" value="Genomic_DNA"/>
</dbReference>
<dbReference type="OrthoDB" id="596297at2"/>
<evidence type="ECO:0000313" key="2">
    <source>
        <dbReference type="EMBL" id="OUD13548.1"/>
    </source>
</evidence>
<dbReference type="AlphaFoldDB" id="A0A251X715"/>
<comment type="caution">
    <text evidence="2">The sequence shown here is derived from an EMBL/GenBank/DDBJ whole genome shotgun (WGS) entry which is preliminary data.</text>
</comment>
<sequence length="314" mass="36493">MNNENFWFRTLFKVKIYETSSEHFQRLFQDVMSYRYPSFQSVAPYGNQGDGGNDGWMPNEGYYFQVYGKKASSKINLSSVLKKAVTDFNELRNNYGDIKQYHFVYNDRFEGTPAPIGKALLELKKKYNLEEASAWNSAKLERVFMELDYDQKESILYSIPAELPDFIDPRAIAEILKHLANKAIHRVDTNLIAPDFDTKIRINGLTSPVPDFLRCYSYQQGEIDDFLHKRDPALKQIVAEEMRGFYQNSKIEIPDSIENGANLRYVWIMEQLIPEICKKNPHSFKAYREAAQVILAKYFEACDIYESPNTIITS</sequence>
<keyword evidence="3" id="KW-1185">Reference proteome</keyword>
<name>A0A251X715_9GAMM</name>
<dbReference type="Proteomes" id="UP000194798">
    <property type="component" value="Unassembled WGS sequence"/>
</dbReference>
<dbReference type="Pfam" id="PF20275">
    <property type="entry name" value="CTD10"/>
    <property type="match status" value="1"/>
</dbReference>
<dbReference type="InterPro" id="IPR046919">
    <property type="entry name" value="ABC-3C_CTD10"/>
</dbReference>
<organism evidence="2 3">
    <name type="scientific">Thioflexithrix psekupsensis</name>
    <dbReference type="NCBI Taxonomy" id="1570016"/>
    <lineage>
        <taxon>Bacteria</taxon>
        <taxon>Pseudomonadati</taxon>
        <taxon>Pseudomonadota</taxon>
        <taxon>Gammaproteobacteria</taxon>
        <taxon>Thiotrichales</taxon>
        <taxon>Thioflexithrix</taxon>
    </lineage>
</organism>
<evidence type="ECO:0000313" key="3">
    <source>
        <dbReference type="Proteomes" id="UP000194798"/>
    </source>
</evidence>
<reference evidence="2 3" key="1">
    <citation type="submission" date="2016-12" db="EMBL/GenBank/DDBJ databases">
        <title>Thioflexothrix psekupsii D3 genome sequencing and assembly.</title>
        <authorList>
            <person name="Fomenkov A."/>
            <person name="Vincze T."/>
            <person name="Grabovich M."/>
            <person name="Anton B.P."/>
            <person name="Dubinina G."/>
            <person name="Orlova M."/>
            <person name="Belousova E."/>
            <person name="Roberts R.J."/>
        </authorList>
    </citation>
    <scope>NUCLEOTIDE SEQUENCE [LARGE SCALE GENOMIC DNA]</scope>
    <source>
        <strain evidence="2">D3</strain>
    </source>
</reference>
<protein>
    <recommendedName>
        <fullName evidence="1">ABC-three component systems C-terminal domain-containing protein</fullName>
    </recommendedName>
</protein>
<gene>
    <name evidence="2" type="ORF">TPSD3_10175</name>
</gene>
<proteinExistence type="predicted"/>
<dbReference type="RefSeq" id="WP_086488465.1">
    <property type="nucleotide sequence ID" value="NZ_MSLT01000013.1"/>
</dbReference>
<evidence type="ECO:0000259" key="1">
    <source>
        <dbReference type="Pfam" id="PF20275"/>
    </source>
</evidence>
<accession>A0A251X715</accession>
<feature type="domain" description="ABC-three component systems C-terminal" evidence="1">
    <location>
        <begin position="171"/>
        <end position="306"/>
    </location>
</feature>